<name>A0A835N397_9ROSI</name>
<evidence type="ECO:0000313" key="2">
    <source>
        <dbReference type="EMBL" id="KAF9681128.1"/>
    </source>
</evidence>
<feature type="transmembrane region" description="Helical" evidence="1">
    <location>
        <begin position="55"/>
        <end position="77"/>
    </location>
</feature>
<keyword evidence="1" id="KW-0472">Membrane</keyword>
<evidence type="ECO:0000313" key="3">
    <source>
        <dbReference type="Proteomes" id="UP000657918"/>
    </source>
</evidence>
<dbReference type="EMBL" id="JADGMS010000006">
    <property type="protein sequence ID" value="KAF9681128.1"/>
    <property type="molecule type" value="Genomic_DNA"/>
</dbReference>
<gene>
    <name evidence="2" type="ORF">SADUNF_Sadunf06G0193300</name>
</gene>
<dbReference type="AlphaFoldDB" id="A0A835N397"/>
<protein>
    <submittedName>
        <fullName evidence="2">Uncharacterized protein</fullName>
    </submittedName>
</protein>
<organism evidence="2 3">
    <name type="scientific">Salix dunnii</name>
    <dbReference type="NCBI Taxonomy" id="1413687"/>
    <lineage>
        <taxon>Eukaryota</taxon>
        <taxon>Viridiplantae</taxon>
        <taxon>Streptophyta</taxon>
        <taxon>Embryophyta</taxon>
        <taxon>Tracheophyta</taxon>
        <taxon>Spermatophyta</taxon>
        <taxon>Magnoliopsida</taxon>
        <taxon>eudicotyledons</taxon>
        <taxon>Gunneridae</taxon>
        <taxon>Pentapetalae</taxon>
        <taxon>rosids</taxon>
        <taxon>fabids</taxon>
        <taxon>Malpighiales</taxon>
        <taxon>Salicaceae</taxon>
        <taxon>Saliceae</taxon>
        <taxon>Salix</taxon>
    </lineage>
</organism>
<keyword evidence="3" id="KW-1185">Reference proteome</keyword>
<reference evidence="2 3" key="1">
    <citation type="submission" date="2020-10" db="EMBL/GenBank/DDBJ databases">
        <title>Plant Genome Project.</title>
        <authorList>
            <person name="Zhang R.-G."/>
        </authorList>
    </citation>
    <scope>NUCLEOTIDE SEQUENCE [LARGE SCALE GENOMIC DNA]</scope>
    <source>
        <strain evidence="2">FAFU-HL-1</strain>
        <tissue evidence="2">Leaf</tissue>
    </source>
</reference>
<sequence length="87" mass="9866">MEAPNKLPIAKEGQNNHSISDDFLSKWQSAPKQGVREMLVQTEICLFEIITTLSILLQVLSSIYSTALPFLLFYAWLRIGRAEEKSP</sequence>
<keyword evidence="1" id="KW-0812">Transmembrane</keyword>
<comment type="caution">
    <text evidence="2">The sequence shown here is derived from an EMBL/GenBank/DDBJ whole genome shotgun (WGS) entry which is preliminary data.</text>
</comment>
<proteinExistence type="predicted"/>
<keyword evidence="1" id="KW-1133">Transmembrane helix</keyword>
<evidence type="ECO:0000256" key="1">
    <source>
        <dbReference type="SAM" id="Phobius"/>
    </source>
</evidence>
<accession>A0A835N397</accession>
<dbReference type="Proteomes" id="UP000657918">
    <property type="component" value="Unassembled WGS sequence"/>
</dbReference>